<dbReference type="SUPFAM" id="SSF55545">
    <property type="entry name" value="beta-N-acetylhexosaminidase-like domain"/>
    <property type="match status" value="1"/>
</dbReference>
<evidence type="ECO:0000313" key="10">
    <source>
        <dbReference type="Proteomes" id="UP001165740"/>
    </source>
</evidence>
<name>A0A9W3A791_BIOGL</name>
<evidence type="ECO:0000256" key="7">
    <source>
        <dbReference type="ARBA" id="ARBA00033000"/>
    </source>
</evidence>
<evidence type="ECO:0000256" key="8">
    <source>
        <dbReference type="PIRSR" id="PIRSR625705-1"/>
    </source>
</evidence>
<dbReference type="AlphaFoldDB" id="A0A9W3A791"/>
<dbReference type="Gene3D" id="3.30.379.10">
    <property type="entry name" value="Chitobiase/beta-hexosaminidase domain 2-like"/>
    <property type="match status" value="1"/>
</dbReference>
<dbReference type="InterPro" id="IPR015882">
    <property type="entry name" value="HEX_bac_N"/>
</dbReference>
<evidence type="ECO:0000256" key="6">
    <source>
        <dbReference type="ARBA" id="ARBA00030512"/>
    </source>
</evidence>
<dbReference type="Pfam" id="PF03173">
    <property type="entry name" value="CHB_HEX"/>
    <property type="match status" value="1"/>
</dbReference>
<dbReference type="RefSeq" id="XP_055883040.1">
    <property type="nucleotide sequence ID" value="XM_056027065.1"/>
</dbReference>
<dbReference type="InterPro" id="IPR015883">
    <property type="entry name" value="Glyco_hydro_20_cat"/>
</dbReference>
<dbReference type="SMART" id="SM01081">
    <property type="entry name" value="CHB_HEX"/>
    <property type="match status" value="1"/>
</dbReference>
<feature type="domain" description="Chitobiase/beta-hexosaminidases N-terminal" evidence="9">
    <location>
        <begin position="64"/>
        <end position="221"/>
    </location>
</feature>
<evidence type="ECO:0000256" key="3">
    <source>
        <dbReference type="ARBA" id="ARBA00012663"/>
    </source>
</evidence>
<reference evidence="11 12" key="1">
    <citation type="submission" date="2025-04" db="UniProtKB">
        <authorList>
            <consortium name="RefSeq"/>
        </authorList>
    </citation>
    <scope>IDENTIFICATION</scope>
</reference>
<dbReference type="OMA" id="HYLENTY"/>
<evidence type="ECO:0000313" key="13">
    <source>
        <dbReference type="RefSeq" id="XP_055883040.1"/>
    </source>
</evidence>
<evidence type="ECO:0000256" key="4">
    <source>
        <dbReference type="ARBA" id="ARBA00022801"/>
    </source>
</evidence>
<dbReference type="RefSeq" id="XP_055883042.1">
    <property type="nucleotide sequence ID" value="XM_056027067.1"/>
</dbReference>
<dbReference type="GO" id="GO:0030203">
    <property type="term" value="P:glycosaminoglycan metabolic process"/>
    <property type="evidence" value="ECO:0007669"/>
    <property type="project" value="TreeGrafter"/>
</dbReference>
<dbReference type="InterPro" id="IPR012291">
    <property type="entry name" value="CBM2_carb-bd_dom_sf"/>
</dbReference>
<dbReference type="InterPro" id="IPR014756">
    <property type="entry name" value="Ig_E-set"/>
</dbReference>
<dbReference type="InterPro" id="IPR004867">
    <property type="entry name" value="CHB_C_dom"/>
</dbReference>
<dbReference type="SUPFAM" id="SSF49384">
    <property type="entry name" value="Carbohydrate-binding domain"/>
    <property type="match status" value="1"/>
</dbReference>
<dbReference type="PANTHER" id="PTHR22600">
    <property type="entry name" value="BETA-HEXOSAMINIDASE"/>
    <property type="match status" value="1"/>
</dbReference>
<comment type="catalytic activity">
    <reaction evidence="1">
        <text>Hydrolysis of terminal non-reducing N-acetyl-D-hexosamine residues in N-acetyl-beta-D-hexosaminides.</text>
        <dbReference type="EC" id="3.2.1.52"/>
    </reaction>
</comment>
<dbReference type="GeneID" id="106055839"/>
<evidence type="ECO:0000256" key="2">
    <source>
        <dbReference type="ARBA" id="ARBA00006285"/>
    </source>
</evidence>
<accession>A0A9W3A791</accession>
<dbReference type="GO" id="GO:0030247">
    <property type="term" value="F:polysaccharide binding"/>
    <property type="evidence" value="ECO:0007669"/>
    <property type="project" value="InterPro"/>
</dbReference>
<evidence type="ECO:0000313" key="11">
    <source>
        <dbReference type="RefSeq" id="XP_055883037.1"/>
    </source>
</evidence>
<dbReference type="InterPro" id="IPR017853">
    <property type="entry name" value="GH"/>
</dbReference>
<dbReference type="InterPro" id="IPR029018">
    <property type="entry name" value="Hex-like_dom2"/>
</dbReference>
<protein>
    <recommendedName>
        <fullName evidence="3">beta-N-acetylhexosaminidase</fullName>
        <ecNumber evidence="3">3.2.1.52</ecNumber>
    </recommendedName>
    <alternativeName>
        <fullName evidence="6">Beta-N-acetylhexosaminidase</fullName>
    </alternativeName>
    <alternativeName>
        <fullName evidence="7">N-acetyl-beta-glucosaminidase</fullName>
    </alternativeName>
</protein>
<evidence type="ECO:0000256" key="5">
    <source>
        <dbReference type="ARBA" id="ARBA00023295"/>
    </source>
</evidence>
<dbReference type="Proteomes" id="UP001165740">
    <property type="component" value="Chromosome 4"/>
</dbReference>
<keyword evidence="10" id="KW-1185">Reference proteome</keyword>
<proteinExistence type="inferred from homology"/>
<evidence type="ECO:0000259" key="9">
    <source>
        <dbReference type="SMART" id="SM01081"/>
    </source>
</evidence>
<dbReference type="GO" id="GO:0004563">
    <property type="term" value="F:beta-N-acetylhexosaminidase activity"/>
    <property type="evidence" value="ECO:0007669"/>
    <property type="project" value="UniProtKB-EC"/>
</dbReference>
<dbReference type="InterPro" id="IPR004866">
    <property type="entry name" value="CHB/HEX_N_dom"/>
</dbReference>
<dbReference type="CDD" id="cd02847">
    <property type="entry name" value="E_set_Chitobiase_C"/>
    <property type="match status" value="1"/>
</dbReference>
<dbReference type="Pfam" id="PF02838">
    <property type="entry name" value="Glyco_hydro_20b"/>
    <property type="match status" value="1"/>
</dbReference>
<dbReference type="InterPro" id="IPR008965">
    <property type="entry name" value="CBM2/CBM3_carb-bd_dom_sf"/>
</dbReference>
<gene>
    <name evidence="11 12 13 14 15" type="primary">LOC106055839</name>
</gene>
<dbReference type="RefSeq" id="XP_055883041.1">
    <property type="nucleotide sequence ID" value="XM_056027066.1"/>
</dbReference>
<dbReference type="Gene3D" id="2.60.40.10">
    <property type="entry name" value="Immunoglobulins"/>
    <property type="match status" value="1"/>
</dbReference>
<dbReference type="Pfam" id="PF03174">
    <property type="entry name" value="CHB_HEX_C"/>
    <property type="match status" value="1"/>
</dbReference>
<dbReference type="Pfam" id="PF00728">
    <property type="entry name" value="Glyco_hydro_20"/>
    <property type="match status" value="1"/>
</dbReference>
<dbReference type="InterPro" id="IPR025705">
    <property type="entry name" value="Beta_hexosaminidase_sua/sub"/>
</dbReference>
<evidence type="ECO:0000256" key="1">
    <source>
        <dbReference type="ARBA" id="ARBA00001231"/>
    </source>
</evidence>
<sequence>MARLRMKYLYFRRYQCVLLFVASLGLLGLVLEYKKYGKTRGERWRDPKGVKHNFSKADVEYFAKNIMITYTLIASKDPYETQFEAEIAMTNKADRIFPGHDWTIFFSQMYSVQLPYPSHLEDFETQNYGVRIFHWNGQLYSFQPTEDFGYLIPGATKKIRVLALHRGMAVTDTFPNWYIVFKGFPPHVISNTEDDPFKFVRLLNESYSLNLNKINTLTSRNRYENDMKNIGHATLPILPTPLSILSHKPHKFLNIQQNSLVIVCDDNIFEREARLLATAWNLTMVKRLPSKSFIHFGKREMDLESGKVFITEAYSLSVNVAQQAINVYAMSSAGAFYAVQTLFTLAGDTYKLPEINLIDAPRFGYRGLMLDIARNFHGKDTIKRYLDLMAMYKLNKLHLHLSDDEGWRLEIPGLEELTEIGGQRCHDPTETRCILPFLGPPLEKKSPGSGYLTVLDYKELLRYAIDRHIEIIPEIDLPGHSHAAIKAMEARFLKLYNTNLTAAQEYLLSDLKDSSAYYSVQKFKDNVVNPCLHSTYAFINKVVGALHDMHKNINPLKIFHLGGDEIPKSAWINSPICRVLHLHDDVRTLKEIFIVKVSDILGKYNLEVALWQDGFVANQIFVLPRSTFSEDRDIHAYIWNDIADVYQADKMAREGYRVILTGAEHLYFDHPYDVDSSEPGLTWAHKMLSTKDVYSFVPDDSFLDLPVDCNGSLFCPQRSIHMLEGIQGTLFGELVRTSDLLDYMLLPRVIALAERAWREAPWHKISDPMKKEEALESYWGEFATTVGYKELDRLDQLGFKYRVPTPGAIIKDNILYTSTEFPGLVVEMSRTGKSHWIIVHSGHTPVAPGEKINIRARSANGQRYSRTVTLLNR</sequence>
<dbReference type="RefSeq" id="XP_055883037.1">
    <property type="nucleotide sequence ID" value="XM_056027062.1"/>
</dbReference>
<dbReference type="SUPFAM" id="SSF51445">
    <property type="entry name" value="(Trans)glycosidases"/>
    <property type="match status" value="1"/>
</dbReference>
<keyword evidence="5" id="KW-0326">Glycosidase</keyword>
<dbReference type="RefSeq" id="XP_055883038.1">
    <property type="nucleotide sequence ID" value="XM_056027063.1"/>
</dbReference>
<organism evidence="10 12">
    <name type="scientific">Biomphalaria glabrata</name>
    <name type="common">Bloodfluke planorb</name>
    <name type="synonym">Freshwater snail</name>
    <dbReference type="NCBI Taxonomy" id="6526"/>
    <lineage>
        <taxon>Eukaryota</taxon>
        <taxon>Metazoa</taxon>
        <taxon>Spiralia</taxon>
        <taxon>Lophotrochozoa</taxon>
        <taxon>Mollusca</taxon>
        <taxon>Gastropoda</taxon>
        <taxon>Heterobranchia</taxon>
        <taxon>Euthyneura</taxon>
        <taxon>Panpulmonata</taxon>
        <taxon>Hygrophila</taxon>
        <taxon>Lymnaeoidea</taxon>
        <taxon>Planorbidae</taxon>
        <taxon>Biomphalaria</taxon>
    </lineage>
</organism>
<dbReference type="SUPFAM" id="SSF81296">
    <property type="entry name" value="E set domains"/>
    <property type="match status" value="1"/>
</dbReference>
<comment type="similarity">
    <text evidence="2">Belongs to the glycosyl hydrolase 20 family.</text>
</comment>
<dbReference type="OrthoDB" id="428480at2759"/>
<dbReference type="GO" id="GO:0016020">
    <property type="term" value="C:membrane"/>
    <property type="evidence" value="ECO:0007669"/>
    <property type="project" value="TreeGrafter"/>
</dbReference>
<keyword evidence="4" id="KW-0378">Hydrolase</keyword>
<evidence type="ECO:0000313" key="12">
    <source>
        <dbReference type="RefSeq" id="XP_055883038.1"/>
    </source>
</evidence>
<dbReference type="PANTHER" id="PTHR22600:SF57">
    <property type="entry name" value="BETA-N-ACETYLHEXOSAMINIDASE"/>
    <property type="match status" value="1"/>
</dbReference>
<evidence type="ECO:0000313" key="15">
    <source>
        <dbReference type="RefSeq" id="XP_055883042.1"/>
    </source>
</evidence>
<feature type="active site" description="Proton donor" evidence="8">
    <location>
        <position position="565"/>
    </location>
</feature>
<dbReference type="InterPro" id="IPR013783">
    <property type="entry name" value="Ig-like_fold"/>
</dbReference>
<dbReference type="EC" id="3.2.1.52" evidence="3"/>
<evidence type="ECO:0000313" key="14">
    <source>
        <dbReference type="RefSeq" id="XP_055883041.1"/>
    </source>
</evidence>
<dbReference type="Gene3D" id="2.60.40.290">
    <property type="match status" value="1"/>
</dbReference>
<dbReference type="GO" id="GO:0005975">
    <property type="term" value="P:carbohydrate metabolic process"/>
    <property type="evidence" value="ECO:0007669"/>
    <property type="project" value="InterPro"/>
</dbReference>
<dbReference type="Gene3D" id="3.20.20.80">
    <property type="entry name" value="Glycosidases"/>
    <property type="match status" value="1"/>
</dbReference>
<dbReference type="PRINTS" id="PR00738">
    <property type="entry name" value="GLHYDRLASE20"/>
</dbReference>